<protein>
    <submittedName>
        <fullName evidence="2">Uncharacterized protein</fullName>
    </submittedName>
</protein>
<dbReference type="AlphaFoldDB" id="A0A3R7IQS3"/>
<proteinExistence type="predicted"/>
<evidence type="ECO:0000313" key="4">
    <source>
        <dbReference type="Proteomes" id="UP000285624"/>
    </source>
</evidence>
<name>A0A3R7IQS3_9STRA</name>
<dbReference type="Proteomes" id="UP000285883">
    <property type="component" value="Unassembled WGS sequence"/>
</dbReference>
<reference evidence="4 5" key="2">
    <citation type="submission" date="2018-07" db="EMBL/GenBank/DDBJ databases">
        <title>Genome sequencing of oomycete isolates from Chile give support for New Zealand origin for Phytophthora kernoviae and make available the first Nothophytophthora sp. genome.</title>
        <authorList>
            <person name="Studholme D.J."/>
            <person name="Sanfuentes E."/>
            <person name="Panda P."/>
            <person name="Hill R."/>
            <person name="Sambles C."/>
            <person name="Grant M."/>
            <person name="Williams N.M."/>
            <person name="Mcdougal R.L."/>
        </authorList>
    </citation>
    <scope>NUCLEOTIDE SEQUENCE [LARGE SCALE GENOMIC DNA]</scope>
    <source>
        <strain evidence="2">Chile2</strain>
        <strain evidence="3">Chile4</strain>
    </source>
</reference>
<reference evidence="1" key="1">
    <citation type="journal article" date="2015" name="Genom Data">
        <title>Genome sequences of six Phytophthora species associated with forests in New Zealand.</title>
        <authorList>
            <person name="Studholme D.J."/>
            <person name="McDougal R.L."/>
            <person name="Sambles C."/>
            <person name="Hansen E."/>
            <person name="Hardy G."/>
            <person name="Grant M."/>
            <person name="Ganley R.J."/>
            <person name="Williams N.M."/>
        </authorList>
    </citation>
    <scope>NUCLEOTIDE SEQUENCE</scope>
    <source>
        <strain evidence="1">NZFS 3630</strain>
    </source>
</reference>
<evidence type="ECO:0000313" key="1">
    <source>
        <dbReference type="EMBL" id="KAG2528693.1"/>
    </source>
</evidence>
<evidence type="ECO:0000313" key="5">
    <source>
        <dbReference type="Proteomes" id="UP000285883"/>
    </source>
</evidence>
<accession>A0A3R7IQS3</accession>
<evidence type="ECO:0000313" key="2">
    <source>
        <dbReference type="EMBL" id="RLN46027.1"/>
    </source>
</evidence>
<keyword evidence="4" id="KW-1185">Reference proteome</keyword>
<organism evidence="2 5">
    <name type="scientific">Phytophthora kernoviae</name>
    <dbReference type="NCBI Taxonomy" id="325452"/>
    <lineage>
        <taxon>Eukaryota</taxon>
        <taxon>Sar</taxon>
        <taxon>Stramenopiles</taxon>
        <taxon>Oomycota</taxon>
        <taxon>Peronosporomycetes</taxon>
        <taxon>Peronosporales</taxon>
        <taxon>Peronosporaceae</taxon>
        <taxon>Phytophthora</taxon>
    </lineage>
</organism>
<comment type="caution">
    <text evidence="2">The sequence shown here is derived from an EMBL/GenBank/DDBJ whole genome shotgun (WGS) entry which is preliminary data.</text>
</comment>
<dbReference type="EMBL" id="MAYM02000104">
    <property type="protein sequence ID" value="RLN46027.1"/>
    <property type="molecule type" value="Genomic_DNA"/>
</dbReference>
<dbReference type="Proteomes" id="UP000285624">
    <property type="component" value="Unassembled WGS sequence"/>
</dbReference>
<dbReference type="Proteomes" id="UP000792063">
    <property type="component" value="Unassembled WGS sequence"/>
</dbReference>
<gene>
    <name evidence="2" type="ORF">BBI17_006614</name>
    <name evidence="3" type="ORF">BBO99_00006591</name>
    <name evidence="1" type="ORF">JM18_003187</name>
</gene>
<evidence type="ECO:0000313" key="3">
    <source>
        <dbReference type="EMBL" id="RLN77651.1"/>
    </source>
</evidence>
<dbReference type="EMBL" id="MBDN02000235">
    <property type="protein sequence ID" value="RLN77651.1"/>
    <property type="molecule type" value="Genomic_DNA"/>
</dbReference>
<sequence length="118" mass="12995">MVPGKWKQTLDPRFVRMKYLSDSEREICKARLIDQCFALANFTQLMANQRQWLGSVGSVRPSGIVQIGTDALDTTATNSNGQGLHPNVTTGVALPPGNFAVHSEPELVRDLVFVHNNC</sequence>
<dbReference type="EMBL" id="JPWU03000057">
    <property type="protein sequence ID" value="KAG2528693.1"/>
    <property type="molecule type" value="Genomic_DNA"/>
</dbReference>
<reference evidence="1" key="3">
    <citation type="submission" date="2020-06" db="EMBL/GenBank/DDBJ databases">
        <authorList>
            <person name="Studholme D.J."/>
        </authorList>
    </citation>
    <scope>NUCLEOTIDE SEQUENCE</scope>
    <source>
        <strain evidence="1">NZFS 3630</strain>
    </source>
</reference>